<reference evidence="1 2" key="1">
    <citation type="journal article" date="2023" name="Hortic Res">
        <title>Pangenome of water caltrop reveals structural variations and asymmetric subgenome divergence after allopolyploidization.</title>
        <authorList>
            <person name="Zhang X."/>
            <person name="Chen Y."/>
            <person name="Wang L."/>
            <person name="Yuan Y."/>
            <person name="Fang M."/>
            <person name="Shi L."/>
            <person name="Lu R."/>
            <person name="Comes H.P."/>
            <person name="Ma Y."/>
            <person name="Chen Y."/>
            <person name="Huang G."/>
            <person name="Zhou Y."/>
            <person name="Zheng Z."/>
            <person name="Qiu Y."/>
        </authorList>
    </citation>
    <scope>NUCLEOTIDE SEQUENCE [LARGE SCALE GENOMIC DNA]</scope>
    <source>
        <strain evidence="1">F231</strain>
    </source>
</reference>
<evidence type="ECO:0000313" key="1">
    <source>
        <dbReference type="EMBL" id="KAK4765072.1"/>
    </source>
</evidence>
<protein>
    <submittedName>
        <fullName evidence="1">Uncharacterized protein</fullName>
    </submittedName>
</protein>
<comment type="caution">
    <text evidence="1">The sequence shown here is derived from an EMBL/GenBank/DDBJ whole genome shotgun (WGS) entry which is preliminary data.</text>
</comment>
<dbReference type="Proteomes" id="UP001346149">
    <property type="component" value="Unassembled WGS sequence"/>
</dbReference>
<dbReference type="AlphaFoldDB" id="A0AAN7KFD4"/>
<dbReference type="EMBL" id="JAXQNO010000023">
    <property type="protein sequence ID" value="KAK4765072.1"/>
    <property type="molecule type" value="Genomic_DNA"/>
</dbReference>
<organism evidence="1 2">
    <name type="scientific">Trapa natans</name>
    <name type="common">Water chestnut</name>
    <dbReference type="NCBI Taxonomy" id="22666"/>
    <lineage>
        <taxon>Eukaryota</taxon>
        <taxon>Viridiplantae</taxon>
        <taxon>Streptophyta</taxon>
        <taxon>Embryophyta</taxon>
        <taxon>Tracheophyta</taxon>
        <taxon>Spermatophyta</taxon>
        <taxon>Magnoliopsida</taxon>
        <taxon>eudicotyledons</taxon>
        <taxon>Gunneridae</taxon>
        <taxon>Pentapetalae</taxon>
        <taxon>rosids</taxon>
        <taxon>malvids</taxon>
        <taxon>Myrtales</taxon>
        <taxon>Lythraceae</taxon>
        <taxon>Trapa</taxon>
    </lineage>
</organism>
<proteinExistence type="predicted"/>
<sequence>MAWITCLTAAPFMEPLKINTWTRELRRRGLLSGHTVSLEIAANKSLDHN</sequence>
<gene>
    <name evidence="1" type="ORF">SAY86_026162</name>
</gene>
<accession>A0AAN7KFD4</accession>
<evidence type="ECO:0000313" key="2">
    <source>
        <dbReference type="Proteomes" id="UP001346149"/>
    </source>
</evidence>
<name>A0AAN7KFD4_TRANT</name>
<keyword evidence="2" id="KW-1185">Reference proteome</keyword>